<evidence type="ECO:0000313" key="3">
    <source>
        <dbReference type="Proteomes" id="UP001217089"/>
    </source>
</evidence>
<accession>A0ABQ9EHB3</accession>
<proteinExistence type="predicted"/>
<keyword evidence="3" id="KW-1185">Reference proteome</keyword>
<gene>
    <name evidence="2" type="ORF">KUTeg_018251</name>
</gene>
<protein>
    <submittedName>
        <fullName evidence="2">Uncharacterized protein</fullName>
    </submittedName>
</protein>
<evidence type="ECO:0000256" key="1">
    <source>
        <dbReference type="SAM" id="MobiDB-lite"/>
    </source>
</evidence>
<sequence length="61" mass="6979">MSDMYNKPRGRLTLREIVDPSQTKEQVIFRPTQVHSGDVNMKRYNQGPPDLSLNHIAGKGR</sequence>
<dbReference type="EMBL" id="JARBDR010000903">
    <property type="protein sequence ID" value="KAJ8304668.1"/>
    <property type="molecule type" value="Genomic_DNA"/>
</dbReference>
<evidence type="ECO:0000313" key="2">
    <source>
        <dbReference type="EMBL" id="KAJ8304668.1"/>
    </source>
</evidence>
<name>A0ABQ9EHB3_TEGGR</name>
<reference evidence="2 3" key="1">
    <citation type="submission" date="2022-12" db="EMBL/GenBank/DDBJ databases">
        <title>Chromosome-level genome of Tegillarca granosa.</title>
        <authorList>
            <person name="Kim J."/>
        </authorList>
    </citation>
    <scope>NUCLEOTIDE SEQUENCE [LARGE SCALE GENOMIC DNA]</scope>
    <source>
        <strain evidence="2">Teg-2019</strain>
        <tissue evidence="2">Adductor muscle</tissue>
    </source>
</reference>
<feature type="region of interest" description="Disordered" evidence="1">
    <location>
        <begin position="38"/>
        <end position="61"/>
    </location>
</feature>
<organism evidence="2 3">
    <name type="scientific">Tegillarca granosa</name>
    <name type="common">Malaysian cockle</name>
    <name type="synonym">Anadara granosa</name>
    <dbReference type="NCBI Taxonomy" id="220873"/>
    <lineage>
        <taxon>Eukaryota</taxon>
        <taxon>Metazoa</taxon>
        <taxon>Spiralia</taxon>
        <taxon>Lophotrochozoa</taxon>
        <taxon>Mollusca</taxon>
        <taxon>Bivalvia</taxon>
        <taxon>Autobranchia</taxon>
        <taxon>Pteriomorphia</taxon>
        <taxon>Arcoida</taxon>
        <taxon>Arcoidea</taxon>
        <taxon>Arcidae</taxon>
        <taxon>Tegillarca</taxon>
    </lineage>
</organism>
<dbReference type="Proteomes" id="UP001217089">
    <property type="component" value="Unassembled WGS sequence"/>
</dbReference>
<comment type="caution">
    <text evidence="2">The sequence shown here is derived from an EMBL/GenBank/DDBJ whole genome shotgun (WGS) entry which is preliminary data.</text>
</comment>